<feature type="compositionally biased region" description="Low complexity" evidence="1">
    <location>
        <begin position="49"/>
        <end position="65"/>
    </location>
</feature>
<gene>
    <name evidence="3" type="ORF">I532_09317</name>
</gene>
<reference evidence="3 4" key="1">
    <citation type="submission" date="2013-03" db="EMBL/GenBank/DDBJ databases">
        <title>Assembly of a new bacterial strain Brevibacillus borstelensis AK1.</title>
        <authorList>
            <person name="Rajan I."/>
            <person name="PoliReddy D."/>
            <person name="Sugumar T."/>
            <person name="Rathinam K."/>
            <person name="Alqarawi S."/>
            <person name="Khalil A.B."/>
            <person name="Sivakumar N."/>
        </authorList>
    </citation>
    <scope>NUCLEOTIDE SEQUENCE [LARGE SCALE GENOMIC DNA]</scope>
    <source>
        <strain evidence="3 4">AK1</strain>
    </source>
</reference>
<name>M8DHQ7_9BACL</name>
<feature type="region of interest" description="Disordered" evidence="1">
    <location>
        <begin position="46"/>
        <end position="65"/>
    </location>
</feature>
<dbReference type="OrthoDB" id="2469787at2"/>
<dbReference type="GeneID" id="89500977"/>
<evidence type="ECO:0000256" key="1">
    <source>
        <dbReference type="SAM" id="MobiDB-lite"/>
    </source>
</evidence>
<accession>M8DHQ7</accession>
<dbReference type="Proteomes" id="UP000012081">
    <property type="component" value="Unassembled WGS sequence"/>
</dbReference>
<dbReference type="STRING" id="1300222.I532_09317"/>
<sequence length="88" mass="9227">MKKNKWMMLGLLAVASSAMLTTGAFAKESENKGTYVVPPSSFLGKSTVSDSSQSEGQAAAQATTSLATPATMPVVSFFAPYENENSDK</sequence>
<evidence type="ECO:0000313" key="3">
    <source>
        <dbReference type="EMBL" id="EMT52967.1"/>
    </source>
</evidence>
<feature type="signal peptide" evidence="2">
    <location>
        <begin position="1"/>
        <end position="26"/>
    </location>
</feature>
<proteinExistence type="predicted"/>
<protein>
    <recommendedName>
        <fullName evidence="5">Secreted protein</fullName>
    </recommendedName>
</protein>
<dbReference type="EMBL" id="APBN01000003">
    <property type="protein sequence ID" value="EMT52967.1"/>
    <property type="molecule type" value="Genomic_DNA"/>
</dbReference>
<keyword evidence="2" id="KW-0732">Signal</keyword>
<organism evidence="3 4">
    <name type="scientific">Brevibacillus borstelensis AK1</name>
    <dbReference type="NCBI Taxonomy" id="1300222"/>
    <lineage>
        <taxon>Bacteria</taxon>
        <taxon>Bacillati</taxon>
        <taxon>Bacillota</taxon>
        <taxon>Bacilli</taxon>
        <taxon>Bacillales</taxon>
        <taxon>Paenibacillaceae</taxon>
        <taxon>Brevibacillus</taxon>
    </lineage>
</organism>
<feature type="chain" id="PRO_5004095035" description="Secreted protein" evidence="2">
    <location>
        <begin position="27"/>
        <end position="88"/>
    </location>
</feature>
<keyword evidence="4" id="KW-1185">Reference proteome</keyword>
<evidence type="ECO:0008006" key="5">
    <source>
        <dbReference type="Google" id="ProtNLM"/>
    </source>
</evidence>
<evidence type="ECO:0000313" key="4">
    <source>
        <dbReference type="Proteomes" id="UP000012081"/>
    </source>
</evidence>
<dbReference type="RefSeq" id="WP_003387817.1">
    <property type="nucleotide sequence ID" value="NZ_APBN01000003.1"/>
</dbReference>
<dbReference type="AlphaFoldDB" id="M8DHQ7"/>
<comment type="caution">
    <text evidence="3">The sequence shown here is derived from an EMBL/GenBank/DDBJ whole genome shotgun (WGS) entry which is preliminary data.</text>
</comment>
<evidence type="ECO:0000256" key="2">
    <source>
        <dbReference type="SAM" id="SignalP"/>
    </source>
</evidence>
<dbReference type="PATRIC" id="fig|1300222.3.peg.1921"/>